<dbReference type="Pfam" id="PF01566">
    <property type="entry name" value="Nramp"/>
    <property type="match status" value="1"/>
</dbReference>
<dbReference type="OrthoDB" id="409173at2759"/>
<dbReference type="PANTHER" id="PTHR11706">
    <property type="entry name" value="SOLUTE CARRIER PROTEIN FAMILY 11 MEMBER"/>
    <property type="match status" value="1"/>
</dbReference>
<protein>
    <submittedName>
        <fullName evidence="8">Uncharacterized protein</fullName>
    </submittedName>
</protein>
<keyword evidence="5 7" id="KW-0472">Membrane</keyword>
<dbReference type="EMBL" id="JACEFO010002199">
    <property type="protein sequence ID" value="KAF8673895.1"/>
    <property type="molecule type" value="Genomic_DNA"/>
</dbReference>
<evidence type="ECO:0000256" key="6">
    <source>
        <dbReference type="SAM" id="MobiDB-lite"/>
    </source>
</evidence>
<feature type="transmembrane region" description="Helical" evidence="7">
    <location>
        <begin position="311"/>
        <end position="334"/>
    </location>
</feature>
<feature type="transmembrane region" description="Helical" evidence="7">
    <location>
        <begin position="88"/>
        <end position="103"/>
    </location>
</feature>
<dbReference type="GO" id="GO:0034755">
    <property type="term" value="P:iron ion transmembrane transport"/>
    <property type="evidence" value="ECO:0007669"/>
    <property type="project" value="TreeGrafter"/>
</dbReference>
<evidence type="ECO:0000256" key="3">
    <source>
        <dbReference type="ARBA" id="ARBA00022692"/>
    </source>
</evidence>
<name>A0A835AWI3_9POAL</name>
<dbReference type="NCBIfam" id="NF037982">
    <property type="entry name" value="Nramp_1"/>
    <property type="match status" value="1"/>
</dbReference>
<dbReference type="NCBIfam" id="TIGR01197">
    <property type="entry name" value="nramp"/>
    <property type="match status" value="1"/>
</dbReference>
<evidence type="ECO:0000256" key="7">
    <source>
        <dbReference type="SAM" id="Phobius"/>
    </source>
</evidence>
<comment type="subcellular location">
    <subcellularLocation>
        <location evidence="1">Membrane</location>
        <topology evidence="1">Multi-pass membrane protein</topology>
    </subcellularLocation>
</comment>
<comment type="similarity">
    <text evidence="2">Belongs to the NRAMP (TC 2.A.55) family.</text>
</comment>
<evidence type="ECO:0000313" key="9">
    <source>
        <dbReference type="Proteomes" id="UP000636709"/>
    </source>
</evidence>
<gene>
    <name evidence="8" type="ORF">HU200_048342</name>
</gene>
<evidence type="ECO:0000256" key="2">
    <source>
        <dbReference type="ARBA" id="ARBA00009965"/>
    </source>
</evidence>
<dbReference type="AlphaFoldDB" id="A0A835AWI3"/>
<evidence type="ECO:0000256" key="1">
    <source>
        <dbReference type="ARBA" id="ARBA00004141"/>
    </source>
</evidence>
<feature type="transmembrane region" description="Helical" evidence="7">
    <location>
        <begin position="227"/>
        <end position="245"/>
    </location>
</feature>
<dbReference type="HAMAP" id="MF_00221">
    <property type="entry name" value="NRAMP"/>
    <property type="match status" value="1"/>
</dbReference>
<dbReference type="PANTHER" id="PTHR11706:SF76">
    <property type="entry name" value="METAL TRANSPORTER NRAMP3"/>
    <property type="match status" value="1"/>
</dbReference>
<feature type="transmembrane region" description="Helical" evidence="7">
    <location>
        <begin position="367"/>
        <end position="388"/>
    </location>
</feature>
<feature type="transmembrane region" description="Helical" evidence="7">
    <location>
        <begin position="528"/>
        <end position="548"/>
    </location>
</feature>
<feature type="transmembrane region" description="Helical" evidence="7">
    <location>
        <begin position="123"/>
        <end position="145"/>
    </location>
</feature>
<keyword evidence="9" id="KW-1185">Reference proteome</keyword>
<dbReference type="Proteomes" id="UP000636709">
    <property type="component" value="Unassembled WGS sequence"/>
</dbReference>
<reference evidence="8" key="1">
    <citation type="submission" date="2020-07" db="EMBL/GenBank/DDBJ databases">
        <title>Genome sequence and genetic diversity analysis of an under-domesticated orphan crop, white fonio (Digitaria exilis).</title>
        <authorList>
            <person name="Bennetzen J.L."/>
            <person name="Chen S."/>
            <person name="Ma X."/>
            <person name="Wang X."/>
            <person name="Yssel A.E.J."/>
            <person name="Chaluvadi S.R."/>
            <person name="Johnson M."/>
            <person name="Gangashetty P."/>
            <person name="Hamidou F."/>
            <person name="Sanogo M.D."/>
            <person name="Zwaenepoel A."/>
            <person name="Wallace J."/>
            <person name="Van De Peer Y."/>
            <person name="Van Deynze A."/>
        </authorList>
    </citation>
    <scope>NUCLEOTIDE SEQUENCE</scope>
    <source>
        <tissue evidence="8">Leaves</tissue>
    </source>
</reference>
<dbReference type="GO" id="GO:0015086">
    <property type="term" value="F:cadmium ion transmembrane transporter activity"/>
    <property type="evidence" value="ECO:0007669"/>
    <property type="project" value="TreeGrafter"/>
</dbReference>
<evidence type="ECO:0000256" key="4">
    <source>
        <dbReference type="ARBA" id="ARBA00022989"/>
    </source>
</evidence>
<keyword evidence="3 7" id="KW-0812">Transmembrane</keyword>
<sequence length="565" mass="61603">MAADNDASAAGDPAACISPPSAGAEGRALLRPSSSVSAISDDDEAGFEERAFEPAEKVVVSVSGDADEERRFYASGGGRAPPFSWRKLWLFMGPGYLMSIAFVDPGNIEGDLQAGATAGGSLLWLLLWSTAMGLLVQLLAARLGVATGRHLAELCRDEYPDWARRALWLMAEVALVSADIQEVIGSAIAIKILSNGLLPIWAGVVITALDCFVFLSLENYGVRKLEALFAVLITTMACTFAWMFVETKPRGKDLIIGLLVPKLESKTIKQAVGLVGSVITPHNVFLHSALVQSRKIDQENEYEVREALRYYSIESTMALVVPFMINLFVTTVFAKGFYGTKEADNIGLENAGKYLHEKFGGDFFPVLYIWGVGLLAAGTSSTITGTYAGQFIMGGFLNWRVKKWLRALITRSFAIVPTIIVALYFNTSDSALDVLNEWLNVLQSIQIPFSLIPLVTLVSKEEVMGVFKIGAVTKVSHKYSCPLYISRLFISQPNYRDIASWTAASVPIVINSYMLLDFFSSETGGLLSTSALCVAMVAYTMFILYLMFRPTGFSNRSTTGINNFT</sequence>
<feature type="transmembrane region" description="Helical" evidence="7">
    <location>
        <begin position="408"/>
        <end position="426"/>
    </location>
</feature>
<dbReference type="GO" id="GO:0005384">
    <property type="term" value="F:manganese ion transmembrane transporter activity"/>
    <property type="evidence" value="ECO:0007669"/>
    <property type="project" value="TreeGrafter"/>
</dbReference>
<comment type="caution">
    <text evidence="8">The sequence shown here is derived from an EMBL/GenBank/DDBJ whole genome shotgun (WGS) entry which is preliminary data.</text>
</comment>
<evidence type="ECO:0000256" key="5">
    <source>
        <dbReference type="ARBA" id="ARBA00023136"/>
    </source>
</evidence>
<dbReference type="GO" id="GO:0005802">
    <property type="term" value="C:trans-Golgi network"/>
    <property type="evidence" value="ECO:0007669"/>
    <property type="project" value="TreeGrafter"/>
</dbReference>
<organism evidence="8 9">
    <name type="scientific">Digitaria exilis</name>
    <dbReference type="NCBI Taxonomy" id="1010633"/>
    <lineage>
        <taxon>Eukaryota</taxon>
        <taxon>Viridiplantae</taxon>
        <taxon>Streptophyta</taxon>
        <taxon>Embryophyta</taxon>
        <taxon>Tracheophyta</taxon>
        <taxon>Spermatophyta</taxon>
        <taxon>Magnoliopsida</taxon>
        <taxon>Liliopsida</taxon>
        <taxon>Poales</taxon>
        <taxon>Poaceae</taxon>
        <taxon>PACMAD clade</taxon>
        <taxon>Panicoideae</taxon>
        <taxon>Panicodae</taxon>
        <taxon>Paniceae</taxon>
        <taxon>Anthephorinae</taxon>
        <taxon>Digitaria</taxon>
    </lineage>
</organism>
<feature type="transmembrane region" description="Helical" evidence="7">
    <location>
        <begin position="196"/>
        <end position="215"/>
    </location>
</feature>
<dbReference type="PRINTS" id="PR00447">
    <property type="entry name" value="NATRESASSCMP"/>
</dbReference>
<proteinExistence type="inferred from homology"/>
<feature type="region of interest" description="Disordered" evidence="6">
    <location>
        <begin position="1"/>
        <end position="27"/>
    </location>
</feature>
<dbReference type="InterPro" id="IPR001046">
    <property type="entry name" value="NRAMP_fam"/>
</dbReference>
<keyword evidence="4 7" id="KW-1133">Transmembrane helix</keyword>
<dbReference type="GO" id="GO:0016020">
    <property type="term" value="C:membrane"/>
    <property type="evidence" value="ECO:0007669"/>
    <property type="project" value="UniProtKB-SubCell"/>
</dbReference>
<accession>A0A835AWI3</accession>
<evidence type="ECO:0000313" key="8">
    <source>
        <dbReference type="EMBL" id="KAF8673895.1"/>
    </source>
</evidence>